<name>A0A6A6UHX5_9PEZI</name>
<protein>
    <submittedName>
        <fullName evidence="2">Uncharacterized protein</fullName>
    </submittedName>
</protein>
<dbReference type="AlphaFoldDB" id="A0A6A6UHX5"/>
<feature type="compositionally biased region" description="Low complexity" evidence="1">
    <location>
        <begin position="632"/>
        <end position="644"/>
    </location>
</feature>
<feature type="compositionally biased region" description="Polar residues" evidence="1">
    <location>
        <begin position="645"/>
        <end position="661"/>
    </location>
</feature>
<dbReference type="PANTHER" id="PTHR40788">
    <property type="entry name" value="CLR5 DOMAIN-CONTAINING PROTEIN-RELATED"/>
    <property type="match status" value="1"/>
</dbReference>
<dbReference type="PANTHER" id="PTHR40788:SF1">
    <property type="entry name" value="IPA PROTEIN"/>
    <property type="match status" value="1"/>
</dbReference>
<feature type="compositionally biased region" description="Polar residues" evidence="1">
    <location>
        <begin position="669"/>
        <end position="678"/>
    </location>
</feature>
<keyword evidence="3" id="KW-1185">Reference proteome</keyword>
<evidence type="ECO:0000313" key="3">
    <source>
        <dbReference type="Proteomes" id="UP000799302"/>
    </source>
</evidence>
<sequence>PAYKPPCSCPDCDSYWYTYQEQHTDRYCYVDQVTNAQAQKIISTHIEQIKADRQTLVDRCALHGDRIITRWKKKSRDQRASCLIQAEPDLYPQQWFLPRYTNTDPHWKEVRQYHRFHMLLPYLSVELLKSSPMVLFGLLHNRTAFDPERWIPFDSRELKTAWAGGFLDVDFNPSCVVMHGQELGNLIPWQANIVHRADAIGFPRARLIFEAQARLLRLLCRITDLILDGVKPDAPAACLKWTEMTGQGFKQPGDIAFWSQYTNQAFSKPPDFKIEVLLSKAKARTDALADHFWLLQTDVPYMRRYVKQISEASVIKNSRRQPGTEASEIVAVEICYDLSVYWFWRTINDELEHIQSCRNRFRDHINPGEALPPKYDEALGTIELLLVNAMRKRSRHLQAIVPQRPGFAQYYQHSPSNEEGVLTYRRTRKTKITDLFNEDPLEWALIQLQGEPDAALRFDHAMLFNFLDNHLVDCSAKDRARLDQILFQKLSDYAAIHEMLIAVRLHRPQNTNLELDAILPYDHREQYGFGPKTELKLGRKDFAILGVALQEFLDTPAPTGTKDRNWLQQSDLTNDRMIKFWVMVRLVYENQISTLGLSPERMLDVLGACDGPENAEEIKLQRDAVMKVIVQTEESSEYPQQSSQNIPDNQKKSVQQSQNFKTKAKTRGEPTSQSQFTEESNDSGDEKVVPTLLVKSRFLPIFTGMYPLTGEEGTKTVDWDSFVQALGDVGFSSSNSGGSAVVFEGGKNAQGEQAGGRIIVHKPHPVSKIDPIMLRSLGKRFGKWFGWQRAVF</sequence>
<feature type="non-terminal residue" evidence="2">
    <location>
        <position position="792"/>
    </location>
</feature>
<dbReference type="OrthoDB" id="2922289at2759"/>
<evidence type="ECO:0000313" key="2">
    <source>
        <dbReference type="EMBL" id="KAF2670698.1"/>
    </source>
</evidence>
<proteinExistence type="predicted"/>
<feature type="non-terminal residue" evidence="2">
    <location>
        <position position="1"/>
    </location>
</feature>
<dbReference type="Proteomes" id="UP000799302">
    <property type="component" value="Unassembled WGS sequence"/>
</dbReference>
<organism evidence="2 3">
    <name type="scientific">Microthyrium microscopicum</name>
    <dbReference type="NCBI Taxonomy" id="703497"/>
    <lineage>
        <taxon>Eukaryota</taxon>
        <taxon>Fungi</taxon>
        <taxon>Dikarya</taxon>
        <taxon>Ascomycota</taxon>
        <taxon>Pezizomycotina</taxon>
        <taxon>Dothideomycetes</taxon>
        <taxon>Dothideomycetes incertae sedis</taxon>
        <taxon>Microthyriales</taxon>
        <taxon>Microthyriaceae</taxon>
        <taxon>Microthyrium</taxon>
    </lineage>
</organism>
<dbReference type="EMBL" id="MU004233">
    <property type="protein sequence ID" value="KAF2670698.1"/>
    <property type="molecule type" value="Genomic_DNA"/>
</dbReference>
<gene>
    <name evidence="2" type="ORF">BT63DRAFT_354576</name>
</gene>
<feature type="region of interest" description="Disordered" evidence="1">
    <location>
        <begin position="632"/>
        <end position="687"/>
    </location>
</feature>
<evidence type="ECO:0000256" key="1">
    <source>
        <dbReference type="SAM" id="MobiDB-lite"/>
    </source>
</evidence>
<accession>A0A6A6UHX5</accession>
<reference evidence="2" key="1">
    <citation type="journal article" date="2020" name="Stud. Mycol.">
        <title>101 Dothideomycetes genomes: a test case for predicting lifestyles and emergence of pathogens.</title>
        <authorList>
            <person name="Haridas S."/>
            <person name="Albert R."/>
            <person name="Binder M."/>
            <person name="Bloem J."/>
            <person name="Labutti K."/>
            <person name="Salamov A."/>
            <person name="Andreopoulos B."/>
            <person name="Baker S."/>
            <person name="Barry K."/>
            <person name="Bills G."/>
            <person name="Bluhm B."/>
            <person name="Cannon C."/>
            <person name="Castanera R."/>
            <person name="Culley D."/>
            <person name="Daum C."/>
            <person name="Ezra D."/>
            <person name="Gonzalez J."/>
            <person name="Henrissat B."/>
            <person name="Kuo A."/>
            <person name="Liang C."/>
            <person name="Lipzen A."/>
            <person name="Lutzoni F."/>
            <person name="Magnuson J."/>
            <person name="Mondo S."/>
            <person name="Nolan M."/>
            <person name="Ohm R."/>
            <person name="Pangilinan J."/>
            <person name="Park H.-J."/>
            <person name="Ramirez L."/>
            <person name="Alfaro M."/>
            <person name="Sun H."/>
            <person name="Tritt A."/>
            <person name="Yoshinaga Y."/>
            <person name="Zwiers L.-H."/>
            <person name="Turgeon B."/>
            <person name="Goodwin S."/>
            <person name="Spatafora J."/>
            <person name="Crous P."/>
            <person name="Grigoriev I."/>
        </authorList>
    </citation>
    <scope>NUCLEOTIDE SEQUENCE</scope>
    <source>
        <strain evidence="2">CBS 115976</strain>
    </source>
</reference>